<feature type="transmembrane region" description="Helical" evidence="2">
    <location>
        <begin position="172"/>
        <end position="195"/>
    </location>
</feature>
<evidence type="ECO:0000313" key="4">
    <source>
        <dbReference type="EMBL" id="EOH73501.1"/>
    </source>
</evidence>
<dbReference type="STRING" id="71451.RV07_GL003331"/>
<dbReference type="Proteomes" id="UP000013783">
    <property type="component" value="Unassembled WGS sequence"/>
</dbReference>
<feature type="transmembrane region" description="Helical" evidence="2">
    <location>
        <begin position="80"/>
        <end position="103"/>
    </location>
</feature>
<evidence type="ECO:0000256" key="2">
    <source>
        <dbReference type="SAM" id="Phobius"/>
    </source>
</evidence>
<dbReference type="PANTHER" id="PTHR36435">
    <property type="entry name" value="SLR1288 PROTEIN"/>
    <property type="match status" value="1"/>
</dbReference>
<feature type="transmembrane region" description="Helical" evidence="2">
    <location>
        <begin position="149"/>
        <end position="166"/>
    </location>
</feature>
<keyword evidence="2" id="KW-1133">Transmembrane helix</keyword>
<organism evidence="4 6">
    <name type="scientific">Enterococcus malodoratus ATCC 43197</name>
    <dbReference type="NCBI Taxonomy" id="1158601"/>
    <lineage>
        <taxon>Bacteria</taxon>
        <taxon>Bacillati</taxon>
        <taxon>Bacillota</taxon>
        <taxon>Bacilli</taxon>
        <taxon>Lactobacillales</taxon>
        <taxon>Enterococcaceae</taxon>
        <taxon>Enterococcus</taxon>
    </lineage>
</organism>
<reference evidence="5 7" key="2">
    <citation type="submission" date="2013-03" db="EMBL/GenBank/DDBJ databases">
        <title>The Genome Sequence of Enterococcus malodoratus ATCC_43197 (PacBio/Illumina hybrid assembly).</title>
        <authorList>
            <consortium name="The Broad Institute Genomics Platform"/>
            <consortium name="The Broad Institute Genome Sequencing Center for Infectious Disease"/>
            <person name="Earl A."/>
            <person name="Russ C."/>
            <person name="Gilmore M."/>
            <person name="Surin D."/>
            <person name="Walker B."/>
            <person name="Young S."/>
            <person name="Zeng Q."/>
            <person name="Gargeya S."/>
            <person name="Fitzgerald M."/>
            <person name="Haas B."/>
            <person name="Abouelleil A."/>
            <person name="Allen A.W."/>
            <person name="Alvarado L."/>
            <person name="Arachchi H.M."/>
            <person name="Berlin A.M."/>
            <person name="Chapman S.B."/>
            <person name="Gainer-Dewar J."/>
            <person name="Goldberg J."/>
            <person name="Griggs A."/>
            <person name="Gujja S."/>
            <person name="Hansen M."/>
            <person name="Howarth C."/>
            <person name="Imamovic A."/>
            <person name="Ireland A."/>
            <person name="Larimer J."/>
            <person name="McCowan C."/>
            <person name="Murphy C."/>
            <person name="Pearson M."/>
            <person name="Poon T.W."/>
            <person name="Priest M."/>
            <person name="Roberts A."/>
            <person name="Saif S."/>
            <person name="Shea T."/>
            <person name="Sisk P."/>
            <person name="Sykes S."/>
            <person name="Wortman J."/>
            <person name="Nusbaum C."/>
            <person name="Birren B."/>
        </authorList>
    </citation>
    <scope>NUCLEOTIDE SEQUENCE [LARGE SCALE GENOMIC DNA]</scope>
    <source>
        <strain evidence="5 7">ATCC 43197</strain>
    </source>
</reference>
<dbReference type="GO" id="GO:0080120">
    <property type="term" value="P:CAAX-box protein maturation"/>
    <property type="evidence" value="ECO:0007669"/>
    <property type="project" value="UniProtKB-ARBA"/>
</dbReference>
<dbReference type="EMBL" id="AJAK01000024">
    <property type="protein sequence ID" value="EOH73501.1"/>
    <property type="molecule type" value="Genomic_DNA"/>
</dbReference>
<reference evidence="4 6" key="1">
    <citation type="submission" date="2013-02" db="EMBL/GenBank/DDBJ databases">
        <title>The Genome Sequence of Enterococcus malodoratus ATCC_43197.</title>
        <authorList>
            <consortium name="The Broad Institute Genome Sequencing Platform"/>
            <consortium name="The Broad Institute Genome Sequencing Center for Infectious Disease"/>
            <person name="Earl A.M."/>
            <person name="Gilmore M.S."/>
            <person name="Lebreton F."/>
            <person name="Walker B."/>
            <person name="Young S.K."/>
            <person name="Zeng Q."/>
            <person name="Gargeya S."/>
            <person name="Fitzgerald M."/>
            <person name="Haas B."/>
            <person name="Abouelleil A."/>
            <person name="Alvarado L."/>
            <person name="Arachchi H.M."/>
            <person name="Berlin A.M."/>
            <person name="Chapman S.B."/>
            <person name="Dewar J."/>
            <person name="Goldberg J."/>
            <person name="Griggs A."/>
            <person name="Gujja S."/>
            <person name="Hansen M."/>
            <person name="Howarth C."/>
            <person name="Imamovic A."/>
            <person name="Larimer J."/>
            <person name="McCowan C."/>
            <person name="Murphy C."/>
            <person name="Neiman D."/>
            <person name="Pearson M."/>
            <person name="Priest M."/>
            <person name="Roberts A."/>
            <person name="Saif S."/>
            <person name="Shea T."/>
            <person name="Sisk P."/>
            <person name="Sykes S."/>
            <person name="Wortman J."/>
            <person name="Nusbaum C."/>
            <person name="Birren B."/>
        </authorList>
    </citation>
    <scope>NUCLEOTIDE SEQUENCE [LARGE SCALE GENOMIC DNA]</scope>
    <source>
        <strain evidence="4 6">ATCC 43197</strain>
    </source>
</reference>
<keyword evidence="7" id="KW-1185">Reference proteome</keyword>
<sequence>MHKFRSLAKRFPIIFSVIVISISMWLIFLPDDGSLGWGLILTNLKGRFAVSVLLVVLMFLLGMGKGLFRASGIVKVFFDGWVLLLIGAVYLVVQVLSLDFSAFGEGLNALILMAFLFDMFCTGLFEEVLMRGVVFQSMASSWRDKKNGILISAIVSSILFGLVHLLNYTDGLLIATMTQIIFSTFIGIYLCGVFLKRGNMWSVILLHSVFDFLTLFFQQEFTESPKVVEAASTVTDLPLSMGLIMIMATLPLCILGIRTIRRYANVNKPIELS</sequence>
<dbReference type="Proteomes" id="UP000014148">
    <property type="component" value="Unassembled WGS sequence"/>
</dbReference>
<keyword evidence="2" id="KW-0812">Transmembrane</keyword>
<dbReference type="AlphaFoldDB" id="R2QYJ9"/>
<accession>R2QYJ9</accession>
<gene>
    <name evidence="5" type="ORF">I585_02780</name>
    <name evidence="4" type="ORF">UAI_03598</name>
</gene>
<feature type="domain" description="CAAX prenyl protease 2/Lysostaphin resistance protein A-like" evidence="3">
    <location>
        <begin position="111"/>
        <end position="213"/>
    </location>
</feature>
<feature type="transmembrane region" description="Helical" evidence="2">
    <location>
        <begin position="237"/>
        <end position="257"/>
    </location>
</feature>
<proteinExistence type="inferred from homology"/>
<dbReference type="PANTHER" id="PTHR36435:SF1">
    <property type="entry name" value="CAAX AMINO TERMINAL PROTEASE FAMILY PROTEIN"/>
    <property type="match status" value="1"/>
</dbReference>
<name>R2QYJ9_9ENTE</name>
<dbReference type="InterPro" id="IPR003675">
    <property type="entry name" value="Rce1/LyrA-like_dom"/>
</dbReference>
<protein>
    <recommendedName>
        <fullName evidence="3">CAAX prenyl protease 2/Lysostaphin resistance protein A-like domain-containing protein</fullName>
    </recommendedName>
</protein>
<dbReference type="EMBL" id="ASWA01000003">
    <property type="protein sequence ID" value="EOT67259.1"/>
    <property type="molecule type" value="Genomic_DNA"/>
</dbReference>
<dbReference type="GO" id="GO:0004175">
    <property type="term" value="F:endopeptidase activity"/>
    <property type="evidence" value="ECO:0007669"/>
    <property type="project" value="UniProtKB-ARBA"/>
</dbReference>
<feature type="transmembrane region" description="Helical" evidence="2">
    <location>
        <begin position="48"/>
        <end position="68"/>
    </location>
</feature>
<dbReference type="PATRIC" id="fig|1158601.3.peg.3570"/>
<dbReference type="OrthoDB" id="2321437at2"/>
<comment type="caution">
    <text evidence="4">The sequence shown here is derived from an EMBL/GenBank/DDBJ whole genome shotgun (WGS) entry which is preliminary data.</text>
</comment>
<dbReference type="RefSeq" id="WP_010742388.1">
    <property type="nucleotide sequence ID" value="NZ_KB946251.1"/>
</dbReference>
<comment type="similarity">
    <text evidence="1">Belongs to the UPF0177 family.</text>
</comment>
<keyword evidence="2" id="KW-0472">Membrane</keyword>
<evidence type="ECO:0000256" key="1">
    <source>
        <dbReference type="ARBA" id="ARBA00009067"/>
    </source>
</evidence>
<evidence type="ECO:0000313" key="5">
    <source>
        <dbReference type="EMBL" id="EOT67259.1"/>
    </source>
</evidence>
<evidence type="ECO:0000313" key="6">
    <source>
        <dbReference type="Proteomes" id="UP000013783"/>
    </source>
</evidence>
<feature type="transmembrane region" description="Helical" evidence="2">
    <location>
        <begin position="200"/>
        <end position="217"/>
    </location>
</feature>
<evidence type="ECO:0000313" key="7">
    <source>
        <dbReference type="Proteomes" id="UP000014148"/>
    </source>
</evidence>
<evidence type="ECO:0000259" key="3">
    <source>
        <dbReference type="Pfam" id="PF02517"/>
    </source>
</evidence>
<dbReference type="Pfam" id="PF02517">
    <property type="entry name" value="Rce1-like"/>
    <property type="match status" value="1"/>
</dbReference>
<dbReference type="InterPro" id="IPR052710">
    <property type="entry name" value="CAAX_protease"/>
</dbReference>
<dbReference type="eggNOG" id="COG1266">
    <property type="taxonomic scope" value="Bacteria"/>
</dbReference>
<feature type="transmembrane region" description="Helical" evidence="2">
    <location>
        <begin position="12"/>
        <end position="28"/>
    </location>
</feature>
<feature type="transmembrane region" description="Helical" evidence="2">
    <location>
        <begin position="109"/>
        <end position="129"/>
    </location>
</feature>